<gene>
    <name evidence="1" type="ORF">ACFQGH_06210</name>
</gene>
<name>A0ABD5V063_9EURY</name>
<comment type="caution">
    <text evidence="1">The sequence shown here is derived from an EMBL/GenBank/DDBJ whole genome shotgun (WGS) entry which is preliminary data.</text>
</comment>
<dbReference type="InterPro" id="IPR014845">
    <property type="entry name" value="GYD/TTHA1554"/>
</dbReference>
<proteinExistence type="predicted"/>
<dbReference type="Proteomes" id="UP001596312">
    <property type="component" value="Unassembled WGS sequence"/>
</dbReference>
<dbReference type="RefSeq" id="WP_340603305.1">
    <property type="nucleotide sequence ID" value="NZ_JBBMXV010000002.1"/>
</dbReference>
<sequence length="95" mass="10796">MPTYAGLVDVEDREFQNVQELASLWGEIRTELERFDVRIEESYAVLGEYDFIVVFEAPDRDSAVQAALTIQGYGLDMQTMEATDTDHFADLVGDR</sequence>
<evidence type="ECO:0000313" key="1">
    <source>
        <dbReference type="EMBL" id="MFC6904790.1"/>
    </source>
</evidence>
<accession>A0ABD5V063</accession>
<organism evidence="1 2">
    <name type="scientific">Halalkalicoccus tibetensis</name>
    <dbReference type="NCBI Taxonomy" id="175632"/>
    <lineage>
        <taxon>Archaea</taxon>
        <taxon>Methanobacteriati</taxon>
        <taxon>Methanobacteriota</taxon>
        <taxon>Stenosarchaea group</taxon>
        <taxon>Halobacteria</taxon>
        <taxon>Halobacteriales</taxon>
        <taxon>Halococcaceae</taxon>
        <taxon>Halalkalicoccus</taxon>
    </lineage>
</organism>
<reference evidence="1 2" key="1">
    <citation type="journal article" date="2019" name="Int. J. Syst. Evol. Microbiol.">
        <title>The Global Catalogue of Microorganisms (GCM) 10K type strain sequencing project: providing services to taxonomists for standard genome sequencing and annotation.</title>
        <authorList>
            <consortium name="The Broad Institute Genomics Platform"/>
            <consortium name="The Broad Institute Genome Sequencing Center for Infectious Disease"/>
            <person name="Wu L."/>
            <person name="Ma J."/>
        </authorList>
    </citation>
    <scope>NUCLEOTIDE SEQUENCE [LARGE SCALE GENOMIC DNA]</scope>
    <source>
        <strain evidence="1 2">CGMCC 1.3240</strain>
    </source>
</reference>
<dbReference type="AlphaFoldDB" id="A0ABD5V063"/>
<keyword evidence="2" id="KW-1185">Reference proteome</keyword>
<evidence type="ECO:0000313" key="2">
    <source>
        <dbReference type="Proteomes" id="UP001596312"/>
    </source>
</evidence>
<protein>
    <submittedName>
        <fullName evidence="1">GYD domain-containing protein</fullName>
    </submittedName>
</protein>
<dbReference type="Pfam" id="PF08734">
    <property type="entry name" value="GYD"/>
    <property type="match status" value="1"/>
</dbReference>
<dbReference type="EMBL" id="JBHSXQ010000002">
    <property type="protein sequence ID" value="MFC6904790.1"/>
    <property type="molecule type" value="Genomic_DNA"/>
</dbReference>